<name>A0A1H5C1I0_9PSED</name>
<dbReference type="AlphaFoldDB" id="A0A1H5C1I0"/>
<organism evidence="2 3">
    <name type="scientific">Pseudomonas frederiksbergensis</name>
    <dbReference type="NCBI Taxonomy" id="104087"/>
    <lineage>
        <taxon>Bacteria</taxon>
        <taxon>Pseudomonadati</taxon>
        <taxon>Pseudomonadota</taxon>
        <taxon>Gammaproteobacteria</taxon>
        <taxon>Pseudomonadales</taxon>
        <taxon>Pseudomonadaceae</taxon>
        <taxon>Pseudomonas</taxon>
    </lineage>
</organism>
<evidence type="ECO:0000256" key="1">
    <source>
        <dbReference type="SAM" id="MobiDB-lite"/>
    </source>
</evidence>
<dbReference type="Proteomes" id="UP000183114">
    <property type="component" value="Unassembled WGS sequence"/>
</dbReference>
<protein>
    <submittedName>
        <fullName evidence="2">Uncharacterized protein</fullName>
    </submittedName>
</protein>
<dbReference type="EMBL" id="FNTF01000002">
    <property type="protein sequence ID" value="SED60150.1"/>
    <property type="molecule type" value="Genomic_DNA"/>
</dbReference>
<feature type="region of interest" description="Disordered" evidence="1">
    <location>
        <begin position="63"/>
        <end position="87"/>
    </location>
</feature>
<evidence type="ECO:0000313" key="3">
    <source>
        <dbReference type="Proteomes" id="UP000183114"/>
    </source>
</evidence>
<accession>A0A1H5C1I0</accession>
<gene>
    <name evidence="2" type="ORF">SAMN04490185_3796</name>
</gene>
<evidence type="ECO:0000313" key="2">
    <source>
        <dbReference type="EMBL" id="SED60150.1"/>
    </source>
</evidence>
<reference evidence="2 3" key="1">
    <citation type="submission" date="2016-10" db="EMBL/GenBank/DDBJ databases">
        <authorList>
            <person name="de Groot N.N."/>
        </authorList>
    </citation>
    <scope>NUCLEOTIDE SEQUENCE [LARGE SCALE GENOMIC DNA]</scope>
    <source>
        <strain evidence="2 3">BS3655</strain>
    </source>
</reference>
<proteinExistence type="predicted"/>
<sequence length="87" mass="9905">MSLRHCFMDERTRQLVVGHTMKRTTMILAGLMLISSTAVFAEGGAERMRYYFESLRLSQTANQSHASTAEIRVPNDQTAQVTEHYKP</sequence>